<dbReference type="OrthoDB" id="9808936at2"/>
<keyword evidence="2 10" id="KW-0132">Cell division</keyword>
<evidence type="ECO:0000313" key="13">
    <source>
        <dbReference type="EMBL" id="GBF34455.1"/>
    </source>
</evidence>
<feature type="binding site" evidence="10">
    <location>
        <begin position="10"/>
        <end position="12"/>
    </location>
    <ligand>
        <name>UDP-N-acetyl-alpha-D-glucosamine</name>
        <dbReference type="ChEBI" id="CHEBI:57705"/>
    </ligand>
</feature>
<feature type="binding site" evidence="10">
    <location>
        <position position="165"/>
    </location>
    <ligand>
        <name>UDP-N-acetyl-alpha-D-glucosamine</name>
        <dbReference type="ChEBI" id="CHEBI:57705"/>
    </ligand>
</feature>
<reference evidence="14" key="1">
    <citation type="submission" date="2018-02" db="EMBL/GenBank/DDBJ databases">
        <title>Genome sequence of Desulfocucumis palustris strain NAW-5.</title>
        <authorList>
            <person name="Watanabe M."/>
            <person name="Kojima H."/>
            <person name="Fukui M."/>
        </authorList>
    </citation>
    <scope>NUCLEOTIDE SEQUENCE [LARGE SCALE GENOMIC DNA]</scope>
    <source>
        <strain evidence="14">NAW-5</strain>
    </source>
</reference>
<evidence type="ECO:0000256" key="7">
    <source>
        <dbReference type="ARBA" id="ARBA00023136"/>
    </source>
</evidence>
<dbReference type="InterPro" id="IPR004276">
    <property type="entry name" value="GlycoTrans_28_N"/>
</dbReference>
<dbReference type="CDD" id="cd03785">
    <property type="entry name" value="GT28_MurG"/>
    <property type="match status" value="1"/>
</dbReference>
<evidence type="ECO:0000256" key="9">
    <source>
        <dbReference type="ARBA" id="ARBA00023316"/>
    </source>
</evidence>
<dbReference type="GO" id="GO:0008360">
    <property type="term" value="P:regulation of cell shape"/>
    <property type="evidence" value="ECO:0007669"/>
    <property type="project" value="UniProtKB-KW"/>
</dbReference>
<name>A0A2L2XE00_9FIRM</name>
<protein>
    <recommendedName>
        <fullName evidence="10">UDP-N-acetylglucosamine--N-acetylmuramyl-(pentapeptide) pyrophosphoryl-undecaprenol N-acetylglucosamine transferase</fullName>
        <ecNumber evidence="10">2.4.1.227</ecNumber>
    </recommendedName>
    <alternativeName>
        <fullName evidence="10">Undecaprenyl-PP-MurNAc-pentapeptide-UDPGlcNAc GlcNAc transferase</fullName>
    </alternativeName>
</protein>
<feature type="binding site" evidence="10">
    <location>
        <position position="195"/>
    </location>
    <ligand>
        <name>UDP-N-acetyl-alpha-D-glucosamine</name>
        <dbReference type="ChEBI" id="CHEBI:57705"/>
    </ligand>
</feature>
<keyword evidence="14" id="KW-1185">Reference proteome</keyword>
<evidence type="ECO:0000256" key="4">
    <source>
        <dbReference type="ARBA" id="ARBA00022679"/>
    </source>
</evidence>
<dbReference type="SUPFAM" id="SSF53756">
    <property type="entry name" value="UDP-Glycosyltransferase/glycogen phosphorylase"/>
    <property type="match status" value="1"/>
</dbReference>
<dbReference type="GO" id="GO:0009252">
    <property type="term" value="P:peptidoglycan biosynthetic process"/>
    <property type="evidence" value="ECO:0007669"/>
    <property type="project" value="UniProtKB-UniRule"/>
</dbReference>
<feature type="binding site" evidence="10">
    <location>
        <position position="123"/>
    </location>
    <ligand>
        <name>UDP-N-acetyl-alpha-D-glucosamine</name>
        <dbReference type="ChEBI" id="CHEBI:57705"/>
    </ligand>
</feature>
<dbReference type="HAMAP" id="MF_00033">
    <property type="entry name" value="MurG"/>
    <property type="match status" value="1"/>
</dbReference>
<keyword evidence="8 10" id="KW-0131">Cell cycle</keyword>
<dbReference type="PANTHER" id="PTHR21015:SF22">
    <property type="entry name" value="GLYCOSYLTRANSFERASE"/>
    <property type="match status" value="1"/>
</dbReference>
<dbReference type="NCBIfam" id="TIGR01133">
    <property type="entry name" value="murG"/>
    <property type="match status" value="1"/>
</dbReference>
<comment type="catalytic activity">
    <reaction evidence="10">
        <text>di-trans,octa-cis-undecaprenyl diphospho-N-acetyl-alpha-D-muramoyl-L-alanyl-D-glutamyl-meso-2,6-diaminopimeloyl-D-alanyl-D-alanine + UDP-N-acetyl-alpha-D-glucosamine = di-trans,octa-cis-undecaprenyl diphospho-[N-acetyl-alpha-D-glucosaminyl-(1-&gt;4)]-N-acetyl-alpha-D-muramoyl-L-alanyl-D-glutamyl-meso-2,6-diaminopimeloyl-D-alanyl-D-alanine + UDP + H(+)</text>
        <dbReference type="Rhea" id="RHEA:31227"/>
        <dbReference type="ChEBI" id="CHEBI:15378"/>
        <dbReference type="ChEBI" id="CHEBI:57705"/>
        <dbReference type="ChEBI" id="CHEBI:58223"/>
        <dbReference type="ChEBI" id="CHEBI:61387"/>
        <dbReference type="ChEBI" id="CHEBI:61388"/>
        <dbReference type="EC" id="2.4.1.227"/>
    </reaction>
</comment>
<dbReference type="PANTHER" id="PTHR21015">
    <property type="entry name" value="UDP-N-ACETYLGLUCOSAMINE--N-ACETYLMURAMYL-(PENTAPEPTIDE) PYROPHOSPHORYL-UNDECAPRENOL N-ACETYLGLUCOSAMINE TRANSFERASE 1"/>
    <property type="match status" value="1"/>
</dbReference>
<keyword evidence="7 10" id="KW-0472">Membrane</keyword>
<comment type="similarity">
    <text evidence="10">Belongs to the glycosyltransferase 28 family. MurG subfamily.</text>
</comment>
<evidence type="ECO:0000256" key="10">
    <source>
        <dbReference type="HAMAP-Rule" id="MF_00033"/>
    </source>
</evidence>
<dbReference type="Gene3D" id="3.40.50.2000">
    <property type="entry name" value="Glycogen Phosphorylase B"/>
    <property type="match status" value="2"/>
</dbReference>
<dbReference type="GO" id="GO:0005886">
    <property type="term" value="C:plasma membrane"/>
    <property type="evidence" value="ECO:0007669"/>
    <property type="project" value="UniProtKB-SubCell"/>
</dbReference>
<evidence type="ECO:0000256" key="3">
    <source>
        <dbReference type="ARBA" id="ARBA00022676"/>
    </source>
</evidence>
<comment type="function">
    <text evidence="10">Cell wall formation. Catalyzes the transfer of a GlcNAc subunit on undecaprenyl-pyrophosphoryl-MurNAc-pentapeptide (lipid intermediate I) to form undecaprenyl-pyrophosphoryl-MurNAc-(pentapeptide)GlcNAc (lipid intermediate II).</text>
</comment>
<evidence type="ECO:0000259" key="11">
    <source>
        <dbReference type="Pfam" id="PF03033"/>
    </source>
</evidence>
<dbReference type="AlphaFoldDB" id="A0A2L2XE00"/>
<feature type="domain" description="Glycosyltransferase family 28 N-terminal" evidence="11">
    <location>
        <begin position="3"/>
        <end position="141"/>
    </location>
</feature>
<dbReference type="EMBL" id="BFAV01000141">
    <property type="protein sequence ID" value="GBF34455.1"/>
    <property type="molecule type" value="Genomic_DNA"/>
</dbReference>
<keyword evidence="1 10" id="KW-1003">Cell membrane</keyword>
<dbReference type="Pfam" id="PF03033">
    <property type="entry name" value="Glyco_transf_28"/>
    <property type="match status" value="1"/>
</dbReference>
<dbReference type="GO" id="GO:0051991">
    <property type="term" value="F:UDP-N-acetyl-D-glucosamine:N-acetylmuramoyl-L-alanyl-D-glutamyl-meso-2,6-diaminopimelyl-D-alanyl-D-alanine-diphosphoundecaprenol 4-beta-N-acetylglucosaminlytransferase activity"/>
    <property type="evidence" value="ECO:0007669"/>
    <property type="project" value="RHEA"/>
</dbReference>
<evidence type="ECO:0000259" key="12">
    <source>
        <dbReference type="Pfam" id="PF04101"/>
    </source>
</evidence>
<dbReference type="UniPathway" id="UPA00219"/>
<evidence type="ECO:0000313" key="14">
    <source>
        <dbReference type="Proteomes" id="UP000239549"/>
    </source>
</evidence>
<organism evidence="13 14">
    <name type="scientific">Desulfocucumis palustris</name>
    <dbReference type="NCBI Taxonomy" id="1898651"/>
    <lineage>
        <taxon>Bacteria</taxon>
        <taxon>Bacillati</taxon>
        <taxon>Bacillota</taxon>
        <taxon>Clostridia</taxon>
        <taxon>Eubacteriales</taxon>
        <taxon>Desulfocucumaceae</taxon>
        <taxon>Desulfocucumis</taxon>
    </lineage>
</organism>
<dbReference type="GO" id="GO:0050511">
    <property type="term" value="F:undecaprenyldiphospho-muramoylpentapeptide beta-N-acetylglucosaminyltransferase activity"/>
    <property type="evidence" value="ECO:0007669"/>
    <property type="project" value="UniProtKB-UniRule"/>
</dbReference>
<feature type="binding site" evidence="10">
    <location>
        <position position="308"/>
    </location>
    <ligand>
        <name>UDP-N-acetyl-alpha-D-glucosamine</name>
        <dbReference type="ChEBI" id="CHEBI:57705"/>
    </ligand>
</feature>
<proteinExistence type="inferred from homology"/>
<accession>A0A2L2XE00</accession>
<comment type="subcellular location">
    <subcellularLocation>
        <location evidence="10">Cell membrane</location>
        <topology evidence="10">Peripheral membrane protein</topology>
        <orientation evidence="10">Cytoplasmic side</orientation>
    </subcellularLocation>
</comment>
<evidence type="ECO:0000256" key="2">
    <source>
        <dbReference type="ARBA" id="ARBA00022618"/>
    </source>
</evidence>
<sequence length="377" mass="40368">MRFVVTGGGTGGHIYPALAIARGLEERFGAEIHYIGGTRGMESDIVPKSGFPFLPIHLEGFKRSLSPSNIKVAWRAARGVAQAWRYIRQIRPAAVVGTGGYVCGPVVLAASLCGIPTLIHEQNALPGITNRILARFVDHIALTFEDSKKYFTSKARTKVTGLPVRPEILLKDRRASRDKLGIPEEARLVLSFGGSQGAGSLNRAMAGLFKSLHGEGAGHCGLPGKVHFLHVTGPRQHKEFMEGLDNSGILLANNGNITITSYLYDMPDALAASDLVICRAGAATLAELTVLGLPAILIPYPYAAGNHQEYNARALESTGAALVIRDADLSGDILFSNARRLLGDVSRLAGMAESSKRMGKPRALEDILDCVQIILNN</sequence>
<dbReference type="RefSeq" id="WP_104372711.1">
    <property type="nucleotide sequence ID" value="NZ_BFAV01000141.1"/>
</dbReference>
<evidence type="ECO:0000256" key="5">
    <source>
        <dbReference type="ARBA" id="ARBA00022960"/>
    </source>
</evidence>
<feature type="domain" description="Glycosyl transferase family 28 C-terminal" evidence="12">
    <location>
        <begin position="189"/>
        <end position="365"/>
    </location>
</feature>
<dbReference type="Pfam" id="PF04101">
    <property type="entry name" value="Glyco_tran_28_C"/>
    <property type="match status" value="1"/>
</dbReference>
<comment type="pathway">
    <text evidence="10">Cell wall biogenesis; peptidoglycan biosynthesis.</text>
</comment>
<evidence type="ECO:0000256" key="6">
    <source>
        <dbReference type="ARBA" id="ARBA00022984"/>
    </source>
</evidence>
<evidence type="ECO:0000256" key="1">
    <source>
        <dbReference type="ARBA" id="ARBA00022475"/>
    </source>
</evidence>
<keyword evidence="6 10" id="KW-0573">Peptidoglycan synthesis</keyword>
<comment type="caution">
    <text evidence="13">The sequence shown here is derived from an EMBL/GenBank/DDBJ whole genome shotgun (WGS) entry which is preliminary data.</text>
</comment>
<dbReference type="GO" id="GO:0005975">
    <property type="term" value="P:carbohydrate metabolic process"/>
    <property type="evidence" value="ECO:0007669"/>
    <property type="project" value="InterPro"/>
</dbReference>
<evidence type="ECO:0000256" key="8">
    <source>
        <dbReference type="ARBA" id="ARBA00023306"/>
    </source>
</evidence>
<gene>
    <name evidence="10" type="primary">murG</name>
    <name evidence="13" type="ORF">DCCM_3573</name>
</gene>
<dbReference type="InterPro" id="IPR006009">
    <property type="entry name" value="GlcNAc_MurG"/>
</dbReference>
<dbReference type="GO" id="GO:0051301">
    <property type="term" value="P:cell division"/>
    <property type="evidence" value="ECO:0007669"/>
    <property type="project" value="UniProtKB-KW"/>
</dbReference>
<keyword evidence="3 10" id="KW-0328">Glycosyltransferase</keyword>
<dbReference type="GO" id="GO:0071555">
    <property type="term" value="P:cell wall organization"/>
    <property type="evidence" value="ECO:0007669"/>
    <property type="project" value="UniProtKB-KW"/>
</dbReference>
<comment type="caution">
    <text evidence="10">Lacks conserved residue(s) required for the propagation of feature annotation.</text>
</comment>
<keyword evidence="5 10" id="KW-0133">Cell shape</keyword>
<dbReference type="InterPro" id="IPR007235">
    <property type="entry name" value="Glyco_trans_28_C"/>
</dbReference>
<keyword evidence="4 10" id="KW-0808">Transferase</keyword>
<keyword evidence="9 10" id="KW-0961">Cell wall biogenesis/degradation</keyword>
<dbReference type="Proteomes" id="UP000239549">
    <property type="component" value="Unassembled WGS sequence"/>
</dbReference>
<dbReference type="EC" id="2.4.1.227" evidence="10"/>